<dbReference type="InParanoid" id="U2FKB8"/>
<feature type="transmembrane region" description="Helical" evidence="1">
    <location>
        <begin position="86"/>
        <end position="107"/>
    </location>
</feature>
<keyword evidence="1" id="KW-1133">Transmembrane helix</keyword>
<feature type="transmembrane region" description="Helical" evidence="1">
    <location>
        <begin position="186"/>
        <end position="207"/>
    </location>
</feature>
<evidence type="ECO:0000256" key="1">
    <source>
        <dbReference type="SAM" id="Phobius"/>
    </source>
</evidence>
<dbReference type="Proteomes" id="UP000005707">
    <property type="component" value="Unassembled WGS sequence"/>
</dbReference>
<feature type="transmembrane region" description="Helical" evidence="1">
    <location>
        <begin position="213"/>
        <end position="235"/>
    </location>
</feature>
<proteinExistence type="predicted"/>
<organism evidence="2 3">
    <name type="scientific">Haloplasma contractile SSD-17B</name>
    <dbReference type="NCBI Taxonomy" id="1033810"/>
    <lineage>
        <taxon>Bacteria</taxon>
        <taxon>Bacillati</taxon>
        <taxon>Mycoplasmatota</taxon>
        <taxon>Mollicutes</taxon>
        <taxon>Haloplasmatales</taxon>
        <taxon>Haloplasmataceae</taxon>
        <taxon>Haloplasma</taxon>
    </lineage>
</organism>
<keyword evidence="1" id="KW-0812">Transmembrane</keyword>
<gene>
    <name evidence="2" type="ORF">HLPCO_002380</name>
</gene>
<reference evidence="2 3" key="2">
    <citation type="journal article" date="2013" name="PLoS ONE">
        <title>INDIGO - INtegrated Data Warehouse of MIcrobial GenOmes with Examples from the Red Sea Extremophiles.</title>
        <authorList>
            <person name="Alam I."/>
            <person name="Antunes A."/>
            <person name="Kamau A.A."/>
            <person name="Ba Alawi W."/>
            <person name="Kalkatawi M."/>
            <person name="Stingl U."/>
            <person name="Bajic V.B."/>
        </authorList>
    </citation>
    <scope>NUCLEOTIDE SEQUENCE [LARGE SCALE GENOMIC DNA]</scope>
    <source>
        <strain evidence="2 3">SSD-17B</strain>
    </source>
</reference>
<evidence type="ECO:0000313" key="2">
    <source>
        <dbReference type="EMBL" id="ERJ11679.1"/>
    </source>
</evidence>
<sequence>MNRKKLYYYRRGSRLARKVFYKDIILFLKYFVFLGTCLISKVIVILEPIFGLGHYRLIDEVIEHNDFKFEKIFDDANSYKKYWISLMLYLIKMGIMVSGVWVIHKITKATVNLGIEMDKMTNLNYNVIQYIFLIPGIIIGILFVVLVHVKFAPTSYIIKDNEDIQIGEVIQTNFSLMNKKGIVSLLNIYSLNIIIIVIWGVLGYLLIDFTYTHFDFIILSIVKILVSFVLVRILVEKVLAAKISSVLLIEDLLIAHGNSLENEEEIDETQKELIALFESLPNKTTIYKNDKGEEL</sequence>
<dbReference type="AlphaFoldDB" id="U2FKB8"/>
<accession>U2FKB8</accession>
<name>U2FKB8_9MOLU</name>
<dbReference type="STRING" id="1033810.HLPCO_002380"/>
<feature type="transmembrane region" description="Helical" evidence="1">
    <location>
        <begin position="24"/>
        <end position="46"/>
    </location>
</feature>
<keyword evidence="1" id="KW-0472">Membrane</keyword>
<reference evidence="2 3" key="1">
    <citation type="journal article" date="2011" name="J. Bacteriol.">
        <title>Genome sequence of Haloplasma contractile, an unusual contractile bacterium from a deep-sea anoxic brine lake.</title>
        <authorList>
            <person name="Antunes A."/>
            <person name="Alam I."/>
            <person name="El Dorry H."/>
            <person name="Siam R."/>
            <person name="Robertson A."/>
            <person name="Bajic V.B."/>
            <person name="Stingl U."/>
        </authorList>
    </citation>
    <scope>NUCLEOTIDE SEQUENCE [LARGE SCALE GENOMIC DNA]</scope>
    <source>
        <strain evidence="2 3">SSD-17B</strain>
    </source>
</reference>
<protein>
    <recommendedName>
        <fullName evidence="4">DUF975 family protein</fullName>
    </recommendedName>
</protein>
<feature type="transmembrane region" description="Helical" evidence="1">
    <location>
        <begin position="127"/>
        <end position="149"/>
    </location>
</feature>
<comment type="caution">
    <text evidence="2">The sequence shown here is derived from an EMBL/GenBank/DDBJ whole genome shotgun (WGS) entry which is preliminary data.</text>
</comment>
<evidence type="ECO:0000313" key="3">
    <source>
        <dbReference type="Proteomes" id="UP000005707"/>
    </source>
</evidence>
<evidence type="ECO:0008006" key="4">
    <source>
        <dbReference type="Google" id="ProtNLM"/>
    </source>
</evidence>
<keyword evidence="3" id="KW-1185">Reference proteome</keyword>
<dbReference type="EMBL" id="AFNU02000009">
    <property type="protein sequence ID" value="ERJ11679.1"/>
    <property type="molecule type" value="Genomic_DNA"/>
</dbReference>